<dbReference type="Gene3D" id="1.20.5.1700">
    <property type="match status" value="1"/>
</dbReference>
<gene>
    <name evidence="12" type="primary">LOC411326</name>
</gene>
<name>A0A7M7GP76_APIME</name>
<evidence type="ECO:0000256" key="6">
    <source>
        <dbReference type="ARBA" id="ARBA00023212"/>
    </source>
</evidence>
<evidence type="ECO:0000256" key="3">
    <source>
        <dbReference type="ARBA" id="ARBA00022490"/>
    </source>
</evidence>
<sequence length="975" mass="109695">MQIFSVNETTVRRTHICILHLFRKNMEYINKLLHRAVAIPARTSISPSPSPLPSPTSPSGADNSVSKSAEHEVKVRFAREFADVGSITYTNPESLSSSSSFQSLNSTLSTKSSSGICPDSVPSSPQNNSYVNSNISGLDDLITGCATIHLNSEDEHSFSTLENSQDFSQDQTFASATDELTANDTKNLANEISLTDDFQKSVEIVENNLETHEFVDSPINTTQNIQERSLLGTVCIREPLPVAIVSNRRNSFIQIDIERSPKNNNNLNNHQANNTFNGDDEASLSQCHNTEEESNLNSTFVCLSPSKEITDVTKEEEGSSILKNNSNEDHSLPVDFVPYNIVNSVCNSTSVFAEYGEEPSLPSIPTFSSLLTNSESSKLNVSDTQEVEDNVKNSSTNNSNVTINISSHTEVTNSIQKLENKNNNLTESNSPNFSNNVVSDEQICLDNISFVESKTPEVEENLTKDICQEIENNDIVKNINLSSAKEDSFEVNDIVLQKKKEGTIISDDCSDKKNVNDSNQTNVINFSIKEENQEIEEHGSSEEKLDTTIILQDVSLSLETVSEVEQYTDFKPQRQSTSLDTFNIEQPNFEELKSAAEQVANDIFQSSLECSEDNNPFVSATSEIFQDPTSFDFLTNYDNKKTINRFRTDSLYVKFDPLVADTSMLPQGNTQSINEEQNGKSENISENIDISKRNPAIAAIDRLLFYSPVSTKMTQKTNEIQEKIAIKEESVEESKSDTSLIIDINMSKELELVRTTVLQLEKELEKQKKEYEAELEKQKNENFSFQEKINKLQAQIAQEIKSKSQMTVVVEEYEKSISRLLTEKERDRTNFEQEKAKLQEELQVANVHLNNTEAAFNDVHQKYERLKGVVSTCKSNETLLKESIQENMETIKCLETRYDQLKNHAMTELEKANFELDAIRKQHEDETVKLHAMLRKAELKSNSLAELVEQKTKENKELTQILDEVIARVGHQNAE</sequence>
<dbReference type="GO" id="GO:0005737">
    <property type="term" value="C:cytoplasm"/>
    <property type="evidence" value="ECO:0007669"/>
    <property type="project" value="TreeGrafter"/>
</dbReference>
<keyword evidence="5 7" id="KW-0175">Coiled coil</keyword>
<dbReference type="EnsemblMetazoa" id="XM_006561815">
    <property type="protein sequence ID" value="XP_006561878"/>
    <property type="gene ID" value="LOC411326"/>
</dbReference>
<evidence type="ECO:0000256" key="1">
    <source>
        <dbReference type="ARBA" id="ARBA00004245"/>
    </source>
</evidence>
<accession>A0A8B6YZM0</accession>
<feature type="compositionally biased region" description="Low complexity" evidence="8">
    <location>
        <begin position="392"/>
        <end position="401"/>
    </location>
</feature>
<dbReference type="RefSeq" id="XP_006561878.2">
    <property type="nucleotide sequence ID" value="XM_006561815.3"/>
</dbReference>
<feature type="domain" description="Transforming acidic coiled-coil-containing protein C-terminal" evidence="9">
    <location>
        <begin position="767"/>
        <end position="966"/>
    </location>
</feature>
<dbReference type="Proteomes" id="UP000005203">
    <property type="component" value="Linkage group LG9"/>
</dbReference>
<keyword evidence="3" id="KW-0963">Cytoplasm</keyword>
<dbReference type="GO" id="GO:0007052">
    <property type="term" value="P:mitotic spindle organization"/>
    <property type="evidence" value="ECO:0007669"/>
    <property type="project" value="InterPro"/>
</dbReference>
<dbReference type="CTD" id="40589"/>
<feature type="coiled-coil region" evidence="7">
    <location>
        <begin position="750"/>
        <end position="855"/>
    </location>
</feature>
<evidence type="ECO:0000313" key="12">
    <source>
        <dbReference type="RefSeq" id="XP_006561878.2"/>
    </source>
</evidence>
<dbReference type="AlphaFoldDB" id="A0A7M7GP76"/>
<feature type="coiled-coil region" evidence="7">
    <location>
        <begin position="884"/>
        <end position="968"/>
    </location>
</feature>
<keyword evidence="4" id="KW-0597">Phosphoprotein</keyword>
<dbReference type="GeneID" id="411326"/>
<dbReference type="Pfam" id="PF05010">
    <property type="entry name" value="TACC_C"/>
    <property type="match status" value="1"/>
</dbReference>
<feature type="compositionally biased region" description="Low complexity" evidence="8">
    <location>
        <begin position="263"/>
        <end position="277"/>
    </location>
</feature>
<evidence type="ECO:0000256" key="7">
    <source>
        <dbReference type="SAM" id="Coils"/>
    </source>
</evidence>
<feature type="region of interest" description="Disordered" evidence="8">
    <location>
        <begin position="43"/>
        <end position="68"/>
    </location>
</feature>
<reference evidence="12" key="2">
    <citation type="submission" date="2025-04" db="UniProtKB">
        <authorList>
            <consortium name="RefSeq"/>
        </authorList>
    </citation>
    <scope>IDENTIFICATION</scope>
    <source>
        <strain evidence="12">DH4</strain>
        <tissue evidence="12">Whole body</tissue>
    </source>
</reference>
<dbReference type="OrthoDB" id="10255048at2759"/>
<evidence type="ECO:0000256" key="5">
    <source>
        <dbReference type="ARBA" id="ARBA00023054"/>
    </source>
</evidence>
<dbReference type="PANTHER" id="PTHR13924:SF10">
    <property type="entry name" value="TRANSFORMING ACIDIC COILED-COIL PROTEIN, ISOFORM K"/>
    <property type="match status" value="1"/>
</dbReference>
<dbReference type="KEGG" id="ame:411326"/>
<feature type="region of interest" description="Disordered" evidence="8">
    <location>
        <begin position="262"/>
        <end position="290"/>
    </location>
</feature>
<dbReference type="PANTHER" id="PTHR13924">
    <property type="entry name" value="TRANSFORMING ACIDIC COILED-COIL CONTAINING PROTEIN 1/2"/>
    <property type="match status" value="1"/>
</dbReference>
<evidence type="ECO:0000313" key="11">
    <source>
        <dbReference type="Proteomes" id="UP000005203"/>
    </source>
</evidence>
<feature type="region of interest" description="Disordered" evidence="8">
    <location>
        <begin position="378"/>
        <end position="401"/>
    </location>
</feature>
<keyword evidence="11" id="KW-1185">Reference proteome</keyword>
<organism evidence="10">
    <name type="scientific">Apis mellifera</name>
    <name type="common">Honeybee</name>
    <dbReference type="NCBI Taxonomy" id="7460"/>
    <lineage>
        <taxon>Eukaryota</taxon>
        <taxon>Metazoa</taxon>
        <taxon>Ecdysozoa</taxon>
        <taxon>Arthropoda</taxon>
        <taxon>Hexapoda</taxon>
        <taxon>Insecta</taxon>
        <taxon>Pterygota</taxon>
        <taxon>Neoptera</taxon>
        <taxon>Endopterygota</taxon>
        <taxon>Hymenoptera</taxon>
        <taxon>Apocrita</taxon>
        <taxon>Aculeata</taxon>
        <taxon>Apoidea</taxon>
        <taxon>Anthophila</taxon>
        <taxon>Apidae</taxon>
        <taxon>Apis</taxon>
    </lineage>
</organism>
<reference evidence="10" key="1">
    <citation type="submission" date="2021-01" db="UniProtKB">
        <authorList>
            <consortium name="EnsemblMetazoa"/>
        </authorList>
    </citation>
    <scope>IDENTIFICATION</scope>
    <source>
        <strain evidence="10">DH4</strain>
    </source>
</reference>
<comment type="similarity">
    <text evidence="2">Belongs to the TACC family.</text>
</comment>
<keyword evidence="6" id="KW-0206">Cytoskeleton</keyword>
<evidence type="ECO:0000256" key="8">
    <source>
        <dbReference type="SAM" id="MobiDB-lite"/>
    </source>
</evidence>
<evidence type="ECO:0000259" key="9">
    <source>
        <dbReference type="Pfam" id="PF05010"/>
    </source>
</evidence>
<evidence type="ECO:0000256" key="2">
    <source>
        <dbReference type="ARBA" id="ARBA00009423"/>
    </source>
</evidence>
<accession>A0A7M7GP76</accession>
<dbReference type="InterPro" id="IPR007707">
    <property type="entry name" value="TACC_C"/>
</dbReference>
<dbReference type="FunFam" id="1.20.5.1700:FF:000001">
    <property type="entry name" value="Transforming acidic coiled-coil-containing protein 1 isoform 2"/>
    <property type="match status" value="1"/>
</dbReference>
<dbReference type="GO" id="GO:0005856">
    <property type="term" value="C:cytoskeleton"/>
    <property type="evidence" value="ECO:0007669"/>
    <property type="project" value="UniProtKB-SubCell"/>
</dbReference>
<evidence type="ECO:0000313" key="10">
    <source>
        <dbReference type="EnsemblMetazoa" id="XP_006561878"/>
    </source>
</evidence>
<dbReference type="GO" id="GO:0007097">
    <property type="term" value="P:nuclear migration"/>
    <property type="evidence" value="ECO:0007669"/>
    <property type="project" value="TreeGrafter"/>
</dbReference>
<comment type="subcellular location">
    <subcellularLocation>
        <location evidence="1">Cytoplasm</location>
        <location evidence="1">Cytoskeleton</location>
    </subcellularLocation>
</comment>
<evidence type="ECO:0000256" key="4">
    <source>
        <dbReference type="ARBA" id="ARBA00022553"/>
    </source>
</evidence>
<proteinExistence type="inferred from homology"/>
<dbReference type="InterPro" id="IPR039915">
    <property type="entry name" value="TACC"/>
</dbReference>
<protein>
    <submittedName>
        <fullName evidence="12">Probable WRKY transcription factor protein 1 isoform X1</fullName>
    </submittedName>
</protein>